<dbReference type="RefSeq" id="WP_182121719.1">
    <property type="nucleotide sequence ID" value="NZ_CP059567.1"/>
</dbReference>
<sequence length="87" mass="9742">MSGNPNLSATEALQIRVEVLEQTNEMFQDLLVWVICESIKAGNSRPEGFNNFIEELRRRHPDSEAELGYLSDVVNGTLAHHGYRLGG</sequence>
<dbReference type="EMBL" id="CP059567">
    <property type="protein sequence ID" value="QMT39961.1"/>
    <property type="molecule type" value="Genomic_DNA"/>
</dbReference>
<reference evidence="1 2" key="1">
    <citation type="submission" date="2020-07" db="EMBL/GenBank/DDBJ databases">
        <title>Genomic diversity of species in the Neisseriaceae family.</title>
        <authorList>
            <person name="Vincent A.T."/>
            <person name="Bernet E."/>
            <person name="Veyrier F.J."/>
        </authorList>
    </citation>
    <scope>NUCLEOTIDE SEQUENCE [LARGE SCALE GENOMIC DNA]</scope>
    <source>
        <strain evidence="1 2">DSM 22244</strain>
    </source>
</reference>
<dbReference type="AlphaFoldDB" id="A0A7D7N6J7"/>
<proteinExistence type="predicted"/>
<protein>
    <submittedName>
        <fullName evidence="1">Uncharacterized protein</fullName>
    </submittedName>
</protein>
<organism evidence="1 2">
    <name type="scientific">Neisseria shayeganii</name>
    <dbReference type="NCBI Taxonomy" id="607712"/>
    <lineage>
        <taxon>Bacteria</taxon>
        <taxon>Pseudomonadati</taxon>
        <taxon>Pseudomonadota</taxon>
        <taxon>Betaproteobacteria</taxon>
        <taxon>Neisseriales</taxon>
        <taxon>Neisseriaceae</taxon>
        <taxon>Neisseria</taxon>
    </lineage>
</organism>
<accession>A0A7D7N6J7</accession>
<name>A0A7D7N6J7_9NEIS</name>
<dbReference type="Proteomes" id="UP000514752">
    <property type="component" value="Chromosome"/>
</dbReference>
<evidence type="ECO:0000313" key="1">
    <source>
        <dbReference type="EMBL" id="QMT39961.1"/>
    </source>
</evidence>
<gene>
    <name evidence="1" type="ORF">H3L94_08880</name>
</gene>
<dbReference type="KEGG" id="nsg:H3L94_08880"/>
<evidence type="ECO:0000313" key="2">
    <source>
        <dbReference type="Proteomes" id="UP000514752"/>
    </source>
</evidence>